<gene>
    <name evidence="2" type="ORF">FRZ54_12090</name>
</gene>
<dbReference type="OrthoDB" id="597202at2"/>
<dbReference type="RefSeq" id="WP_147031861.1">
    <property type="nucleotide sequence ID" value="NZ_CP042436.1"/>
</dbReference>
<protein>
    <submittedName>
        <fullName evidence="2">Methyltransferase domain-containing protein</fullName>
    </submittedName>
</protein>
<name>A0A5B8UX93_9SPHI</name>
<proteinExistence type="predicted"/>
<dbReference type="Proteomes" id="UP000321479">
    <property type="component" value="Chromosome"/>
</dbReference>
<evidence type="ECO:0000313" key="3">
    <source>
        <dbReference type="Proteomes" id="UP000321479"/>
    </source>
</evidence>
<dbReference type="EMBL" id="CP042436">
    <property type="protein sequence ID" value="QEC63285.1"/>
    <property type="molecule type" value="Genomic_DNA"/>
</dbReference>
<reference evidence="2 3" key="1">
    <citation type="journal article" date="2017" name="Curr. Microbiol.">
        <title>Mucilaginibacter ginsenosidivorans sp. nov., Isolated from Soil of Ginseng Field.</title>
        <authorList>
            <person name="Kim M.M."/>
            <person name="Siddiqi M.Z."/>
            <person name="Im W.T."/>
        </authorList>
    </citation>
    <scope>NUCLEOTIDE SEQUENCE [LARGE SCALE GENOMIC DNA]</scope>
    <source>
        <strain evidence="2 3">Gsoil 3017</strain>
    </source>
</reference>
<dbReference type="AlphaFoldDB" id="A0A5B8UX93"/>
<accession>A0A5B8UX93</accession>
<dbReference type="CDD" id="cd02440">
    <property type="entry name" value="AdoMet_MTases"/>
    <property type="match status" value="1"/>
</dbReference>
<evidence type="ECO:0000313" key="2">
    <source>
        <dbReference type="EMBL" id="QEC63285.1"/>
    </source>
</evidence>
<dbReference type="KEGG" id="mgin:FRZ54_12090"/>
<dbReference type="GO" id="GO:0008168">
    <property type="term" value="F:methyltransferase activity"/>
    <property type="evidence" value="ECO:0007669"/>
    <property type="project" value="UniProtKB-KW"/>
</dbReference>
<dbReference type="GO" id="GO:0032259">
    <property type="term" value="P:methylation"/>
    <property type="evidence" value="ECO:0007669"/>
    <property type="project" value="UniProtKB-KW"/>
</dbReference>
<evidence type="ECO:0000256" key="1">
    <source>
        <dbReference type="ARBA" id="ARBA00022679"/>
    </source>
</evidence>
<sequence>MIPAIKNYISRRILKRSIPEKGSADAYDLWSANYDRQPGNLMLDLDEILFSKLLTSIDLENKNVADIGCGTGRHWNKILAKNPALLTGFDVSEGMLARLREKYPTAYAYKIRDDLFEGTRNAPFDVILSTLTVAHIENLERALENWCNILKADAEIIITDFHPKMLAFGGKRTFKYQNKSLAVRNYVYPVETIKHVLQSNGFRIVKEEEFKIDETTRSYYAEQNALPVYEQFKGFPVIYGVYLKRGNDPE</sequence>
<dbReference type="PANTHER" id="PTHR43861">
    <property type="entry name" value="TRANS-ACONITATE 2-METHYLTRANSFERASE-RELATED"/>
    <property type="match status" value="1"/>
</dbReference>
<dbReference type="SUPFAM" id="SSF53335">
    <property type="entry name" value="S-adenosyl-L-methionine-dependent methyltransferases"/>
    <property type="match status" value="1"/>
</dbReference>
<dbReference type="InterPro" id="IPR029063">
    <property type="entry name" value="SAM-dependent_MTases_sf"/>
</dbReference>
<dbReference type="PANTHER" id="PTHR43861:SF3">
    <property type="entry name" value="PUTATIVE (AFU_ORTHOLOGUE AFUA_2G14390)-RELATED"/>
    <property type="match status" value="1"/>
</dbReference>
<dbReference type="Gene3D" id="3.40.50.150">
    <property type="entry name" value="Vaccinia Virus protein VP39"/>
    <property type="match status" value="1"/>
</dbReference>
<keyword evidence="2" id="KW-0489">Methyltransferase</keyword>
<organism evidence="2 3">
    <name type="scientific">Mucilaginibacter ginsenosidivorans</name>
    <dbReference type="NCBI Taxonomy" id="398053"/>
    <lineage>
        <taxon>Bacteria</taxon>
        <taxon>Pseudomonadati</taxon>
        <taxon>Bacteroidota</taxon>
        <taxon>Sphingobacteriia</taxon>
        <taxon>Sphingobacteriales</taxon>
        <taxon>Sphingobacteriaceae</taxon>
        <taxon>Mucilaginibacter</taxon>
    </lineage>
</organism>
<keyword evidence="1 2" id="KW-0808">Transferase</keyword>
<dbReference type="Pfam" id="PF13489">
    <property type="entry name" value="Methyltransf_23"/>
    <property type="match status" value="1"/>
</dbReference>
<keyword evidence="3" id="KW-1185">Reference proteome</keyword>